<dbReference type="PANTHER" id="PTHR10859:SF91">
    <property type="entry name" value="DOLICHYL-PHOSPHATE BETA-GLUCOSYLTRANSFERASE"/>
    <property type="match status" value="1"/>
</dbReference>
<accession>A0A1G2DZ73</accession>
<evidence type="ECO:0000256" key="4">
    <source>
        <dbReference type="ARBA" id="ARBA00012583"/>
    </source>
</evidence>
<evidence type="ECO:0000256" key="6">
    <source>
        <dbReference type="ARBA" id="ARBA00022679"/>
    </source>
</evidence>
<keyword evidence="7" id="KW-0812">Transmembrane</keyword>
<dbReference type="Pfam" id="PF00535">
    <property type="entry name" value="Glycos_transf_2"/>
    <property type="match status" value="1"/>
</dbReference>
<evidence type="ECO:0000256" key="8">
    <source>
        <dbReference type="ARBA" id="ARBA00022824"/>
    </source>
</evidence>
<evidence type="ECO:0000256" key="2">
    <source>
        <dbReference type="ARBA" id="ARBA00004922"/>
    </source>
</evidence>
<evidence type="ECO:0000256" key="3">
    <source>
        <dbReference type="ARBA" id="ARBA00006739"/>
    </source>
</evidence>
<evidence type="ECO:0000256" key="9">
    <source>
        <dbReference type="ARBA" id="ARBA00022968"/>
    </source>
</evidence>
<keyword evidence="5" id="KW-0328">Glycosyltransferase</keyword>
<keyword evidence="9" id="KW-0735">Signal-anchor</keyword>
<protein>
    <recommendedName>
        <fullName evidence="4">dolichyl-phosphate beta-glucosyltransferase</fullName>
        <ecNumber evidence="4">2.4.1.117</ecNumber>
    </recommendedName>
</protein>
<keyword evidence="11" id="KW-0472">Membrane</keyword>
<dbReference type="CDD" id="cd04188">
    <property type="entry name" value="DPG_synthase"/>
    <property type="match status" value="1"/>
</dbReference>
<evidence type="ECO:0000256" key="1">
    <source>
        <dbReference type="ARBA" id="ARBA00004389"/>
    </source>
</evidence>
<proteinExistence type="inferred from homology"/>
<evidence type="ECO:0000256" key="10">
    <source>
        <dbReference type="ARBA" id="ARBA00022989"/>
    </source>
</evidence>
<dbReference type="EMBL" id="MHLY01000007">
    <property type="protein sequence ID" value="OGZ18835.1"/>
    <property type="molecule type" value="Genomic_DNA"/>
</dbReference>
<dbReference type="SUPFAM" id="SSF53448">
    <property type="entry name" value="Nucleotide-diphospho-sugar transferases"/>
    <property type="match status" value="1"/>
</dbReference>
<reference evidence="14 15" key="1">
    <citation type="journal article" date="2016" name="Nat. Commun.">
        <title>Thousands of microbial genomes shed light on interconnected biogeochemical processes in an aquifer system.</title>
        <authorList>
            <person name="Anantharaman K."/>
            <person name="Brown C.T."/>
            <person name="Hug L.A."/>
            <person name="Sharon I."/>
            <person name="Castelle C.J."/>
            <person name="Probst A.J."/>
            <person name="Thomas B.C."/>
            <person name="Singh A."/>
            <person name="Wilkins M.J."/>
            <person name="Karaoz U."/>
            <person name="Brodie E.L."/>
            <person name="Williams K.H."/>
            <person name="Hubbard S.S."/>
            <person name="Banfield J.F."/>
        </authorList>
    </citation>
    <scope>NUCLEOTIDE SEQUENCE [LARGE SCALE GENOMIC DNA]</scope>
</reference>
<evidence type="ECO:0000256" key="7">
    <source>
        <dbReference type="ARBA" id="ARBA00022692"/>
    </source>
</evidence>
<evidence type="ECO:0000256" key="12">
    <source>
        <dbReference type="ARBA" id="ARBA00045097"/>
    </source>
</evidence>
<comment type="pathway">
    <text evidence="2">Protein modification; protein glycosylation.</text>
</comment>
<comment type="caution">
    <text evidence="14">The sequence shown here is derived from an EMBL/GenBank/DDBJ whole genome shotgun (WGS) entry which is preliminary data.</text>
</comment>
<comment type="similarity">
    <text evidence="3">Belongs to the glycosyltransferase 2 family.</text>
</comment>
<keyword evidence="10" id="KW-1133">Transmembrane helix</keyword>
<dbReference type="EC" id="2.4.1.117" evidence="4"/>
<feature type="domain" description="Glycosyltransferase 2-like" evidence="13">
    <location>
        <begin position="4"/>
        <end position="132"/>
    </location>
</feature>
<dbReference type="STRING" id="1801663.A2175_00700"/>
<evidence type="ECO:0000313" key="14">
    <source>
        <dbReference type="EMBL" id="OGZ18835.1"/>
    </source>
</evidence>
<dbReference type="InterPro" id="IPR001173">
    <property type="entry name" value="Glyco_trans_2-like"/>
</dbReference>
<name>A0A1G2DZ73_9BACT</name>
<evidence type="ECO:0000256" key="11">
    <source>
        <dbReference type="ARBA" id="ARBA00023136"/>
    </source>
</evidence>
<comment type="subcellular location">
    <subcellularLocation>
        <location evidence="1">Endoplasmic reticulum membrane</location>
        <topology evidence="1">Single-pass membrane protein</topology>
    </subcellularLocation>
</comment>
<evidence type="ECO:0000259" key="13">
    <source>
        <dbReference type="Pfam" id="PF00535"/>
    </source>
</evidence>
<dbReference type="GO" id="GO:0004581">
    <property type="term" value="F:dolichyl-phosphate beta-glucosyltransferase activity"/>
    <property type="evidence" value="ECO:0007669"/>
    <property type="project" value="UniProtKB-EC"/>
</dbReference>
<keyword evidence="8" id="KW-0256">Endoplasmic reticulum</keyword>
<dbReference type="PANTHER" id="PTHR10859">
    <property type="entry name" value="GLYCOSYL TRANSFERASE"/>
    <property type="match status" value="1"/>
</dbReference>
<dbReference type="Gene3D" id="3.90.550.10">
    <property type="entry name" value="Spore Coat Polysaccharide Biosynthesis Protein SpsA, Chain A"/>
    <property type="match status" value="1"/>
</dbReference>
<evidence type="ECO:0000256" key="5">
    <source>
        <dbReference type="ARBA" id="ARBA00022676"/>
    </source>
</evidence>
<dbReference type="GO" id="GO:0006487">
    <property type="term" value="P:protein N-linked glycosylation"/>
    <property type="evidence" value="ECO:0007669"/>
    <property type="project" value="TreeGrafter"/>
</dbReference>
<dbReference type="InterPro" id="IPR029044">
    <property type="entry name" value="Nucleotide-diphossugar_trans"/>
</dbReference>
<dbReference type="AlphaFoldDB" id="A0A1G2DZ73"/>
<comment type="catalytic activity">
    <reaction evidence="12">
        <text>a di-trans,poly-cis-dolichyl phosphate + UDP-alpha-D-glucose = a di-trans,poly-cis-dolichyl beta-D-glucosyl phosphate + UDP</text>
        <dbReference type="Rhea" id="RHEA:15401"/>
        <dbReference type="Rhea" id="RHEA-COMP:19498"/>
        <dbReference type="Rhea" id="RHEA-COMP:19502"/>
        <dbReference type="ChEBI" id="CHEBI:57525"/>
        <dbReference type="ChEBI" id="CHEBI:57683"/>
        <dbReference type="ChEBI" id="CHEBI:58223"/>
        <dbReference type="ChEBI" id="CHEBI:58885"/>
        <dbReference type="EC" id="2.4.1.117"/>
    </reaction>
    <physiologicalReaction direction="left-to-right" evidence="12">
        <dbReference type="Rhea" id="RHEA:15402"/>
    </physiologicalReaction>
</comment>
<gene>
    <name evidence="14" type="ORF">A2175_00700</name>
</gene>
<organism evidence="14 15">
    <name type="scientific">Candidatus Nealsonbacteria bacterium RBG_13_42_11</name>
    <dbReference type="NCBI Taxonomy" id="1801663"/>
    <lineage>
        <taxon>Bacteria</taxon>
        <taxon>Candidatus Nealsoniibacteriota</taxon>
    </lineage>
</organism>
<evidence type="ECO:0000313" key="15">
    <source>
        <dbReference type="Proteomes" id="UP000176755"/>
    </source>
</evidence>
<dbReference type="InterPro" id="IPR035518">
    <property type="entry name" value="DPG_synthase"/>
</dbReference>
<keyword evidence="6" id="KW-0808">Transferase</keyword>
<sequence length="241" mass="27658">MHLSVIIPAFNEEKRLPKTLQSIDGYLRNQTYDYEILVVSDGSKDKTAEVVQELSPKIRNLKLIDNKINQGKGAVVKQGMLEASGAYRLFTDADNSTSIDQIEKMWPEFKKGCDIIIGSRDVKGAILDPPQPWLRNVILGESFKLFRKIVIGLWDIEDTQCGFKCFSEKAVGNIFPKCKISRFAFDPEILIIAKKLKYKIKEIPVYWRNDPESKVNFKGIFKMALDLFKIKYNLIIGKYEK</sequence>
<dbReference type="Proteomes" id="UP000176755">
    <property type="component" value="Unassembled WGS sequence"/>
</dbReference>